<keyword evidence="3" id="KW-1185">Reference proteome</keyword>
<accession>A0A133UD79</accession>
<sequence>MIQEMFHEMRNLSGESMGGVPRSNAIEAADEAVQRPGNGTRITSHNQNNPPQSGLFCFAVA</sequence>
<proteinExistence type="predicted"/>
<dbReference type="EMBL" id="LHXP01000091">
    <property type="protein sequence ID" value="KXA92139.1"/>
    <property type="molecule type" value="Genomic_DNA"/>
</dbReference>
<dbReference type="Proteomes" id="UP000070657">
    <property type="component" value="Unassembled WGS sequence"/>
</dbReference>
<evidence type="ECO:0000256" key="1">
    <source>
        <dbReference type="SAM" id="MobiDB-lite"/>
    </source>
</evidence>
<dbReference type="AlphaFoldDB" id="A0A133UD79"/>
<feature type="compositionally biased region" description="Polar residues" evidence="1">
    <location>
        <begin position="40"/>
        <end position="52"/>
    </location>
</feature>
<reference evidence="2 3" key="1">
    <citation type="journal article" date="2016" name="Sci. Rep.">
        <title>Metabolic traits of an uncultured archaeal lineage -MSBL1- from brine pools of the Red Sea.</title>
        <authorList>
            <person name="Mwirichia R."/>
            <person name="Alam I."/>
            <person name="Rashid M."/>
            <person name="Vinu M."/>
            <person name="Ba-Alawi W."/>
            <person name="Anthony Kamau A."/>
            <person name="Kamanda Ngugi D."/>
            <person name="Goker M."/>
            <person name="Klenk H.P."/>
            <person name="Bajic V."/>
            <person name="Stingl U."/>
        </authorList>
    </citation>
    <scope>NUCLEOTIDE SEQUENCE [LARGE SCALE GENOMIC DNA]</scope>
    <source>
        <strain evidence="2">SCGC-AAA259E22</strain>
    </source>
</reference>
<evidence type="ECO:0000313" key="3">
    <source>
        <dbReference type="Proteomes" id="UP000070657"/>
    </source>
</evidence>
<feature type="region of interest" description="Disordered" evidence="1">
    <location>
        <begin position="36"/>
        <end position="61"/>
    </location>
</feature>
<protein>
    <submittedName>
        <fullName evidence="2">Uncharacterized protein</fullName>
    </submittedName>
</protein>
<organism evidence="2 3">
    <name type="scientific">candidate division MSBL1 archaeon SCGC-AAA259E22</name>
    <dbReference type="NCBI Taxonomy" id="1698265"/>
    <lineage>
        <taxon>Archaea</taxon>
        <taxon>Methanobacteriati</taxon>
        <taxon>Methanobacteriota</taxon>
        <taxon>candidate division MSBL1</taxon>
    </lineage>
</organism>
<comment type="caution">
    <text evidence="2">The sequence shown here is derived from an EMBL/GenBank/DDBJ whole genome shotgun (WGS) entry which is preliminary data.</text>
</comment>
<name>A0A133UD79_9EURY</name>
<feature type="compositionally biased region" description="Basic and acidic residues" evidence="1">
    <location>
        <begin position="1"/>
        <end position="10"/>
    </location>
</feature>
<feature type="region of interest" description="Disordered" evidence="1">
    <location>
        <begin position="1"/>
        <end position="21"/>
    </location>
</feature>
<gene>
    <name evidence="2" type="ORF">AKJ66_04645</name>
</gene>
<evidence type="ECO:0000313" key="2">
    <source>
        <dbReference type="EMBL" id="KXA92139.1"/>
    </source>
</evidence>